<reference evidence="1 2" key="1">
    <citation type="submission" date="2018-09" db="EMBL/GenBank/DDBJ databases">
        <title>Arachidicoccus sp. nov., a bacterium isolated from soil.</title>
        <authorList>
            <person name="Weon H.-Y."/>
            <person name="Kwon S.-W."/>
            <person name="Lee S.A."/>
        </authorList>
    </citation>
    <scope>NUCLEOTIDE SEQUENCE [LARGE SCALE GENOMIC DNA]</scope>
    <source>
        <strain evidence="1 2">KIS59-12</strain>
    </source>
</reference>
<organism evidence="1 2">
    <name type="scientific">Arachidicoccus soli</name>
    <dbReference type="NCBI Taxonomy" id="2341117"/>
    <lineage>
        <taxon>Bacteria</taxon>
        <taxon>Pseudomonadati</taxon>
        <taxon>Bacteroidota</taxon>
        <taxon>Chitinophagia</taxon>
        <taxon>Chitinophagales</taxon>
        <taxon>Chitinophagaceae</taxon>
        <taxon>Arachidicoccus</taxon>
    </lineage>
</organism>
<evidence type="ECO:0000313" key="1">
    <source>
        <dbReference type="EMBL" id="AYD49297.1"/>
    </source>
</evidence>
<protein>
    <submittedName>
        <fullName evidence="1">Phosphoribosylpyrophosphate synthetase</fullName>
    </submittedName>
</protein>
<sequence>MKNYDTVSEAVNDLCKRGYVHDFNIKEECIVCGNTGVSLSPEEFEIDEVHRFEGDTDPGDEMIVYAISAKHITAKGVLVNAFGTYSDTQTSRIVKRLFLSH</sequence>
<keyword evidence="2" id="KW-1185">Reference proteome</keyword>
<gene>
    <name evidence="1" type="ORF">D6B99_05465</name>
</gene>
<dbReference type="AlphaFoldDB" id="A0A386HTM9"/>
<name>A0A386HTM9_9BACT</name>
<dbReference type="RefSeq" id="WP_119990902.1">
    <property type="nucleotide sequence ID" value="NZ_CP032489.1"/>
</dbReference>
<accession>A0A386HTM9</accession>
<dbReference type="EMBL" id="CP032489">
    <property type="protein sequence ID" value="AYD49297.1"/>
    <property type="molecule type" value="Genomic_DNA"/>
</dbReference>
<proteinExistence type="predicted"/>
<dbReference type="KEGG" id="ark:D6B99_05465"/>
<evidence type="ECO:0000313" key="2">
    <source>
        <dbReference type="Proteomes" id="UP000266118"/>
    </source>
</evidence>
<dbReference type="OrthoDB" id="8418771at2"/>
<dbReference type="Proteomes" id="UP000266118">
    <property type="component" value="Chromosome"/>
</dbReference>